<proteinExistence type="inferred from homology"/>
<dbReference type="PANTHER" id="PTHR43532:SF1">
    <property type="entry name" value="GLUCOSE-1-PHOSPHATE THYMIDYLYLTRANSFERASE 1"/>
    <property type="match status" value="1"/>
</dbReference>
<comment type="function">
    <text evidence="10">Catalyzes the formation of dTDP-glucose, from dTTP and glucose 1-phosphate, as well as its pyrophosphorolysis.</text>
</comment>
<dbReference type="EC" id="2.7.7.24" evidence="3 10"/>
<feature type="domain" description="Nucleotidyl transferase" evidence="11">
    <location>
        <begin position="2"/>
        <end position="238"/>
    </location>
</feature>
<evidence type="ECO:0000256" key="3">
    <source>
        <dbReference type="ARBA" id="ARBA00012461"/>
    </source>
</evidence>
<dbReference type="InterPro" id="IPR005907">
    <property type="entry name" value="G1P_thy_trans_s"/>
</dbReference>
<dbReference type="Pfam" id="PF00483">
    <property type="entry name" value="NTP_transferase"/>
    <property type="match status" value="1"/>
</dbReference>
<evidence type="ECO:0000256" key="8">
    <source>
        <dbReference type="ARBA" id="ARBA00022842"/>
    </source>
</evidence>
<comment type="cofactor">
    <cofactor evidence="1">
        <name>Mg(2+)</name>
        <dbReference type="ChEBI" id="CHEBI:18420"/>
    </cofactor>
</comment>
<name>A0A920BVE5_9BACI</name>
<evidence type="ECO:0000313" key="13">
    <source>
        <dbReference type="Proteomes" id="UP000682111"/>
    </source>
</evidence>
<evidence type="ECO:0000256" key="4">
    <source>
        <dbReference type="ARBA" id="ARBA00017654"/>
    </source>
</evidence>
<comment type="catalytic activity">
    <reaction evidence="9 10">
        <text>dTTP + alpha-D-glucose 1-phosphate + H(+) = dTDP-alpha-D-glucose + diphosphate</text>
        <dbReference type="Rhea" id="RHEA:15225"/>
        <dbReference type="ChEBI" id="CHEBI:15378"/>
        <dbReference type="ChEBI" id="CHEBI:33019"/>
        <dbReference type="ChEBI" id="CHEBI:37568"/>
        <dbReference type="ChEBI" id="CHEBI:57477"/>
        <dbReference type="ChEBI" id="CHEBI:58601"/>
        <dbReference type="EC" id="2.7.7.24"/>
    </reaction>
</comment>
<dbReference type="InterPro" id="IPR005835">
    <property type="entry name" value="NTP_transferase_dom"/>
</dbReference>
<keyword evidence="7 10" id="KW-0479">Metal-binding</keyword>
<evidence type="ECO:0000256" key="10">
    <source>
        <dbReference type="RuleBase" id="RU003706"/>
    </source>
</evidence>
<reference evidence="12" key="1">
    <citation type="submission" date="2021-03" db="EMBL/GenBank/DDBJ databases">
        <title>Antimicrobial resistance genes in bacteria isolated from Japanese honey, and their potential for conferring macrolide and lincosamide resistance in the American foulbrood pathogen Paenibacillus larvae.</title>
        <authorList>
            <person name="Okamoto M."/>
            <person name="Kumagai M."/>
            <person name="Kanamori H."/>
            <person name="Takamatsu D."/>
        </authorList>
    </citation>
    <scope>NUCLEOTIDE SEQUENCE</scope>
    <source>
        <strain evidence="12">J27TS8</strain>
    </source>
</reference>
<dbReference type="InterPro" id="IPR029044">
    <property type="entry name" value="Nucleotide-diphossugar_trans"/>
</dbReference>
<evidence type="ECO:0000256" key="9">
    <source>
        <dbReference type="ARBA" id="ARBA00049336"/>
    </source>
</evidence>
<comment type="similarity">
    <text evidence="2 10">Belongs to the glucose-1-phosphate thymidylyltransferase family.</text>
</comment>
<dbReference type="EMBL" id="BORC01000010">
    <property type="protein sequence ID" value="GIN64054.1"/>
    <property type="molecule type" value="Genomic_DNA"/>
</dbReference>
<keyword evidence="6 10" id="KW-0548">Nucleotidyltransferase</keyword>
<evidence type="ECO:0000256" key="5">
    <source>
        <dbReference type="ARBA" id="ARBA00022679"/>
    </source>
</evidence>
<dbReference type="GO" id="GO:0008879">
    <property type="term" value="F:glucose-1-phosphate thymidylyltransferase activity"/>
    <property type="evidence" value="ECO:0007669"/>
    <property type="project" value="UniProtKB-EC"/>
</dbReference>
<dbReference type="FunFam" id="3.90.550.10:FF:000023">
    <property type="entry name" value="Glucose-1-phosphate thymidylyltransferase"/>
    <property type="match status" value="1"/>
</dbReference>
<evidence type="ECO:0000256" key="2">
    <source>
        <dbReference type="ARBA" id="ARBA00010480"/>
    </source>
</evidence>
<evidence type="ECO:0000259" key="11">
    <source>
        <dbReference type="Pfam" id="PF00483"/>
    </source>
</evidence>
<dbReference type="SUPFAM" id="SSF53448">
    <property type="entry name" value="Nucleotide-diphospho-sugar transferases"/>
    <property type="match status" value="1"/>
</dbReference>
<evidence type="ECO:0000313" key="12">
    <source>
        <dbReference type="EMBL" id="GIN64054.1"/>
    </source>
</evidence>
<accession>A0A920BVE5</accession>
<dbReference type="GO" id="GO:0046872">
    <property type="term" value="F:metal ion binding"/>
    <property type="evidence" value="ECO:0007669"/>
    <property type="project" value="UniProtKB-KW"/>
</dbReference>
<keyword evidence="5 10" id="KW-0808">Transferase</keyword>
<evidence type="ECO:0000256" key="6">
    <source>
        <dbReference type="ARBA" id="ARBA00022695"/>
    </source>
</evidence>
<protein>
    <recommendedName>
        <fullName evidence="4 10">Glucose-1-phosphate thymidylyltransferase</fullName>
        <ecNumber evidence="3 10">2.7.7.24</ecNumber>
    </recommendedName>
</protein>
<keyword evidence="8 10" id="KW-0460">Magnesium</keyword>
<evidence type="ECO:0000256" key="7">
    <source>
        <dbReference type="ARBA" id="ARBA00022723"/>
    </source>
</evidence>
<dbReference type="AlphaFoldDB" id="A0A920BVE5"/>
<comment type="caution">
    <text evidence="12">The sequence shown here is derived from an EMBL/GenBank/DDBJ whole genome shotgun (WGS) entry which is preliminary data.</text>
</comment>
<dbReference type="Proteomes" id="UP000682111">
    <property type="component" value="Unassembled WGS sequence"/>
</dbReference>
<evidence type="ECO:0000256" key="1">
    <source>
        <dbReference type="ARBA" id="ARBA00001946"/>
    </source>
</evidence>
<dbReference type="Gene3D" id="3.90.550.10">
    <property type="entry name" value="Spore Coat Polysaccharide Biosynthesis Protein SpsA, Chain A"/>
    <property type="match status" value="1"/>
</dbReference>
<dbReference type="RefSeq" id="WP_212934365.1">
    <property type="nucleotide sequence ID" value="NZ_BORC01000010.1"/>
</dbReference>
<dbReference type="CDD" id="cd02538">
    <property type="entry name" value="G1P_TT_short"/>
    <property type="match status" value="1"/>
</dbReference>
<organism evidence="12 13">
    <name type="scientific">Robertmurraya siralis</name>
    <dbReference type="NCBI Taxonomy" id="77777"/>
    <lineage>
        <taxon>Bacteria</taxon>
        <taxon>Bacillati</taxon>
        <taxon>Bacillota</taxon>
        <taxon>Bacilli</taxon>
        <taxon>Bacillales</taxon>
        <taxon>Bacillaceae</taxon>
        <taxon>Robertmurraya</taxon>
    </lineage>
</organism>
<sequence length="288" mass="31996">MKGIILAGGSGTRLYPLTQVMSKQLLPVYNKPMIYYPLSVLMLAGIKEILIISTFQDIGRFKQLLNNGKHIGLSLSYAVQEEPRGLAEAFLIGESFIKRDSVALILGDNIFHGHGLTKLVESAANNSTGATIFTYPVKDPSRFGIAQLDKNGKVISLEEKPFNPVSKLAVTGLYFYDSSVVDVAKNIVPSIRNELEITDVNKEYLKQGKLRAIRLGRGYAWFDTGTHESLHQASSFIEAVESRQSLMVGCIEEIAWRKKYISDDQLLKLVASNKNSQYGNYLESLLET</sequence>
<dbReference type="PANTHER" id="PTHR43532">
    <property type="entry name" value="GLUCOSE-1-PHOSPHATE THYMIDYLYLTRANSFERASE"/>
    <property type="match status" value="1"/>
</dbReference>
<gene>
    <name evidence="12" type="primary">rfbA</name>
    <name evidence="12" type="ORF">J27TS8_40470</name>
</gene>
<dbReference type="NCBIfam" id="TIGR01207">
    <property type="entry name" value="rmlA"/>
    <property type="match status" value="1"/>
</dbReference>
<keyword evidence="13" id="KW-1185">Reference proteome</keyword>